<name>A0AAW1VJT5_RUBAR</name>
<organism evidence="1 2">
    <name type="scientific">Rubus argutus</name>
    <name type="common">Southern blackberry</name>
    <dbReference type="NCBI Taxonomy" id="59490"/>
    <lineage>
        <taxon>Eukaryota</taxon>
        <taxon>Viridiplantae</taxon>
        <taxon>Streptophyta</taxon>
        <taxon>Embryophyta</taxon>
        <taxon>Tracheophyta</taxon>
        <taxon>Spermatophyta</taxon>
        <taxon>Magnoliopsida</taxon>
        <taxon>eudicotyledons</taxon>
        <taxon>Gunneridae</taxon>
        <taxon>Pentapetalae</taxon>
        <taxon>rosids</taxon>
        <taxon>fabids</taxon>
        <taxon>Rosales</taxon>
        <taxon>Rosaceae</taxon>
        <taxon>Rosoideae</taxon>
        <taxon>Rosoideae incertae sedis</taxon>
        <taxon>Rubus</taxon>
    </lineage>
</organism>
<evidence type="ECO:0000313" key="1">
    <source>
        <dbReference type="EMBL" id="KAK9901875.1"/>
    </source>
</evidence>
<protein>
    <submittedName>
        <fullName evidence="1">Uncharacterized protein</fullName>
    </submittedName>
</protein>
<sequence>MVERRRGSRLSGGADGNTDWVAAGCPSMGVNINLLWWFELRNCRWVTVKALWSGFHGDDRSKTESGMPW</sequence>
<dbReference type="Proteomes" id="UP001457282">
    <property type="component" value="Unassembled WGS sequence"/>
</dbReference>
<reference evidence="1 2" key="1">
    <citation type="journal article" date="2023" name="G3 (Bethesda)">
        <title>A chromosome-length genome assembly and annotation of blackberry (Rubus argutus, cv. 'Hillquist').</title>
        <authorList>
            <person name="Bruna T."/>
            <person name="Aryal R."/>
            <person name="Dudchenko O."/>
            <person name="Sargent D.J."/>
            <person name="Mead D."/>
            <person name="Buti M."/>
            <person name="Cavallini A."/>
            <person name="Hytonen T."/>
            <person name="Andres J."/>
            <person name="Pham M."/>
            <person name="Weisz D."/>
            <person name="Mascagni F."/>
            <person name="Usai G."/>
            <person name="Natali L."/>
            <person name="Bassil N."/>
            <person name="Fernandez G.E."/>
            <person name="Lomsadze A."/>
            <person name="Armour M."/>
            <person name="Olukolu B."/>
            <person name="Poorten T."/>
            <person name="Britton C."/>
            <person name="Davik J."/>
            <person name="Ashrafi H."/>
            <person name="Aiden E.L."/>
            <person name="Borodovsky M."/>
            <person name="Worthington M."/>
        </authorList>
    </citation>
    <scope>NUCLEOTIDE SEQUENCE [LARGE SCALE GENOMIC DNA]</scope>
    <source>
        <strain evidence="1">PI 553951</strain>
    </source>
</reference>
<dbReference type="EMBL" id="JBEDUW010000277">
    <property type="protein sequence ID" value="KAK9901875.1"/>
    <property type="molecule type" value="Genomic_DNA"/>
</dbReference>
<gene>
    <name evidence="1" type="ORF">M0R45_001899</name>
</gene>
<comment type="caution">
    <text evidence="1">The sequence shown here is derived from an EMBL/GenBank/DDBJ whole genome shotgun (WGS) entry which is preliminary data.</text>
</comment>
<keyword evidence="2" id="KW-1185">Reference proteome</keyword>
<proteinExistence type="predicted"/>
<accession>A0AAW1VJT5</accession>
<dbReference type="AlphaFoldDB" id="A0AAW1VJT5"/>
<evidence type="ECO:0000313" key="2">
    <source>
        <dbReference type="Proteomes" id="UP001457282"/>
    </source>
</evidence>